<proteinExistence type="predicted"/>
<reference evidence="2" key="2">
    <citation type="submission" date="2015-01" db="EMBL/GenBank/DDBJ databases">
        <title>Evolutionary Origins and Diversification of the Mycorrhizal Mutualists.</title>
        <authorList>
            <consortium name="DOE Joint Genome Institute"/>
            <consortium name="Mycorrhizal Genomics Consortium"/>
            <person name="Kohler A."/>
            <person name="Kuo A."/>
            <person name="Nagy L.G."/>
            <person name="Floudas D."/>
            <person name="Copeland A."/>
            <person name="Barry K.W."/>
            <person name="Cichocki N."/>
            <person name="Veneault-Fourrey C."/>
            <person name="LaButti K."/>
            <person name="Lindquist E.A."/>
            <person name="Lipzen A."/>
            <person name="Lundell T."/>
            <person name="Morin E."/>
            <person name="Murat C."/>
            <person name="Riley R."/>
            <person name="Ohm R."/>
            <person name="Sun H."/>
            <person name="Tunlid A."/>
            <person name="Henrissat B."/>
            <person name="Grigoriev I.V."/>
            <person name="Hibbett D.S."/>
            <person name="Martin F."/>
        </authorList>
    </citation>
    <scope>NUCLEOTIDE SEQUENCE [LARGE SCALE GENOMIC DNA]</scope>
    <source>
        <strain evidence="2">Marx 270</strain>
    </source>
</reference>
<dbReference type="AlphaFoldDB" id="A0A0C3ILQ0"/>
<gene>
    <name evidence="1" type="ORF">M404DRAFT_1005807</name>
</gene>
<dbReference type="GO" id="GO:0003729">
    <property type="term" value="F:mRNA binding"/>
    <property type="evidence" value="ECO:0007669"/>
    <property type="project" value="InterPro"/>
</dbReference>
<sequence>MNELKDEAEPYRKMVMETITKVVATLGDSNIDKRLEVCLVDGITCSFQEQTTEGQALNDKSAKVCQQTADLTMRLTIIIIKQCDEDQLLSKLGLVLFEQLGEEYPGMLGSIIAAEGAIASVVGMTQMNLPPPGERSFSLNDPHSS</sequence>
<dbReference type="PANTHER" id="PTHR12097">
    <property type="entry name" value="SPLICING FACTOR 3B, SUBUNIT 1-RELATED"/>
    <property type="match status" value="1"/>
</dbReference>
<dbReference type="OrthoDB" id="2682724at2759"/>
<protein>
    <submittedName>
        <fullName evidence="1">Uncharacterized protein</fullName>
    </submittedName>
</protein>
<organism evidence="1 2">
    <name type="scientific">Pisolithus tinctorius Marx 270</name>
    <dbReference type="NCBI Taxonomy" id="870435"/>
    <lineage>
        <taxon>Eukaryota</taxon>
        <taxon>Fungi</taxon>
        <taxon>Dikarya</taxon>
        <taxon>Basidiomycota</taxon>
        <taxon>Agaricomycotina</taxon>
        <taxon>Agaricomycetes</taxon>
        <taxon>Agaricomycetidae</taxon>
        <taxon>Boletales</taxon>
        <taxon>Sclerodermatineae</taxon>
        <taxon>Pisolithaceae</taxon>
        <taxon>Pisolithus</taxon>
    </lineage>
</organism>
<dbReference type="HOGENOM" id="CLU_1787614_0_0_1"/>
<evidence type="ECO:0000313" key="2">
    <source>
        <dbReference type="Proteomes" id="UP000054217"/>
    </source>
</evidence>
<dbReference type="InterPro" id="IPR038737">
    <property type="entry name" value="SF3b_su1-like"/>
</dbReference>
<dbReference type="STRING" id="870435.A0A0C3ILQ0"/>
<dbReference type="InParanoid" id="A0A0C3ILQ0"/>
<dbReference type="Proteomes" id="UP000054217">
    <property type="component" value="Unassembled WGS sequence"/>
</dbReference>
<evidence type="ECO:0000313" key="1">
    <source>
        <dbReference type="EMBL" id="KIN97857.1"/>
    </source>
</evidence>
<accession>A0A0C3ILQ0</accession>
<dbReference type="EMBL" id="KN832023">
    <property type="protein sequence ID" value="KIN97857.1"/>
    <property type="molecule type" value="Genomic_DNA"/>
</dbReference>
<keyword evidence="2" id="KW-1185">Reference proteome</keyword>
<dbReference type="GO" id="GO:0000245">
    <property type="term" value="P:spliceosomal complex assembly"/>
    <property type="evidence" value="ECO:0007669"/>
    <property type="project" value="InterPro"/>
</dbReference>
<name>A0A0C3ILQ0_PISTI</name>
<reference evidence="1 2" key="1">
    <citation type="submission" date="2014-04" db="EMBL/GenBank/DDBJ databases">
        <authorList>
            <consortium name="DOE Joint Genome Institute"/>
            <person name="Kuo A."/>
            <person name="Kohler A."/>
            <person name="Costa M.D."/>
            <person name="Nagy L.G."/>
            <person name="Floudas D."/>
            <person name="Copeland A."/>
            <person name="Barry K.W."/>
            <person name="Cichocki N."/>
            <person name="Veneault-Fourrey C."/>
            <person name="LaButti K."/>
            <person name="Lindquist E.A."/>
            <person name="Lipzen A."/>
            <person name="Lundell T."/>
            <person name="Morin E."/>
            <person name="Murat C."/>
            <person name="Sun H."/>
            <person name="Tunlid A."/>
            <person name="Henrissat B."/>
            <person name="Grigoriev I.V."/>
            <person name="Hibbett D.S."/>
            <person name="Martin F."/>
            <person name="Nordberg H.P."/>
            <person name="Cantor M.N."/>
            <person name="Hua S.X."/>
        </authorList>
    </citation>
    <scope>NUCLEOTIDE SEQUENCE [LARGE SCALE GENOMIC DNA]</scope>
    <source>
        <strain evidence="1 2">Marx 270</strain>
    </source>
</reference>